<dbReference type="InterPro" id="IPR036291">
    <property type="entry name" value="NAD(P)-bd_dom_sf"/>
</dbReference>
<protein>
    <submittedName>
        <fullName evidence="7">3-hydroxyisobutyrate dehydrogenase</fullName>
    </submittedName>
</protein>
<accession>A0A917MLP7</accession>
<dbReference type="InterPro" id="IPR029154">
    <property type="entry name" value="HIBADH-like_NADP-bd"/>
</dbReference>
<gene>
    <name evidence="7" type="ORF">GCM10010921_17810</name>
</gene>
<dbReference type="GO" id="GO:0050661">
    <property type="term" value="F:NADP binding"/>
    <property type="evidence" value="ECO:0007669"/>
    <property type="project" value="InterPro"/>
</dbReference>
<evidence type="ECO:0000256" key="2">
    <source>
        <dbReference type="ARBA" id="ARBA00023002"/>
    </source>
</evidence>
<feature type="domain" description="3-hydroxyisobutyrate dehydrogenase-like NAD-binding" evidence="6">
    <location>
        <begin position="171"/>
        <end position="284"/>
    </location>
</feature>
<dbReference type="SUPFAM" id="SSF48179">
    <property type="entry name" value="6-phosphogluconate dehydrogenase C-terminal domain-like"/>
    <property type="match status" value="1"/>
</dbReference>
<evidence type="ECO:0000256" key="1">
    <source>
        <dbReference type="ARBA" id="ARBA00009080"/>
    </source>
</evidence>
<dbReference type="Proteomes" id="UP000657592">
    <property type="component" value="Unassembled WGS sequence"/>
</dbReference>
<dbReference type="PANTHER" id="PTHR43580">
    <property type="entry name" value="OXIDOREDUCTASE GLYR1-RELATED"/>
    <property type="match status" value="1"/>
</dbReference>
<comment type="similarity">
    <text evidence="1">Belongs to the HIBADH-related family.</text>
</comment>
<feature type="active site" evidence="4">
    <location>
        <position position="173"/>
    </location>
</feature>
<dbReference type="EMBL" id="BMJY01000006">
    <property type="protein sequence ID" value="GGH43685.1"/>
    <property type="molecule type" value="Genomic_DNA"/>
</dbReference>
<proteinExistence type="inferred from homology"/>
<evidence type="ECO:0000313" key="8">
    <source>
        <dbReference type="Proteomes" id="UP000657592"/>
    </source>
</evidence>
<keyword evidence="3" id="KW-0520">NAD</keyword>
<dbReference type="InterPro" id="IPR013328">
    <property type="entry name" value="6PGD_dom2"/>
</dbReference>
<dbReference type="AlphaFoldDB" id="A0A917MLP7"/>
<dbReference type="Pfam" id="PF14833">
    <property type="entry name" value="NAD_binding_11"/>
    <property type="match status" value="1"/>
</dbReference>
<reference evidence="7" key="2">
    <citation type="submission" date="2020-09" db="EMBL/GenBank/DDBJ databases">
        <authorList>
            <person name="Sun Q."/>
            <person name="Zhou Y."/>
        </authorList>
    </citation>
    <scope>NUCLEOTIDE SEQUENCE</scope>
    <source>
        <strain evidence="7">CGMCC 1.15794</strain>
    </source>
</reference>
<dbReference type="Gene3D" id="1.10.1040.10">
    <property type="entry name" value="N-(1-d-carboxylethyl)-l-norvaline Dehydrogenase, domain 2"/>
    <property type="match status" value="1"/>
</dbReference>
<keyword evidence="2" id="KW-0560">Oxidoreductase</keyword>
<dbReference type="InterPro" id="IPR051265">
    <property type="entry name" value="HIBADH-related_NP60_sf"/>
</dbReference>
<evidence type="ECO:0000259" key="5">
    <source>
        <dbReference type="Pfam" id="PF03446"/>
    </source>
</evidence>
<dbReference type="InterPro" id="IPR015815">
    <property type="entry name" value="HIBADH-related"/>
</dbReference>
<dbReference type="GO" id="GO:0016491">
    <property type="term" value="F:oxidoreductase activity"/>
    <property type="evidence" value="ECO:0007669"/>
    <property type="project" value="UniProtKB-KW"/>
</dbReference>
<name>A0A917MLP7_9MICO</name>
<dbReference type="PANTHER" id="PTHR43580:SF2">
    <property type="entry name" value="CYTOKINE-LIKE NUCLEAR FACTOR N-PAC"/>
    <property type="match status" value="1"/>
</dbReference>
<dbReference type="Gene3D" id="3.40.50.720">
    <property type="entry name" value="NAD(P)-binding Rossmann-like Domain"/>
    <property type="match status" value="1"/>
</dbReference>
<evidence type="ECO:0000259" key="6">
    <source>
        <dbReference type="Pfam" id="PF14833"/>
    </source>
</evidence>
<reference evidence="7" key="1">
    <citation type="journal article" date="2014" name="Int. J. Syst. Evol. Microbiol.">
        <title>Complete genome sequence of Corynebacterium casei LMG S-19264T (=DSM 44701T), isolated from a smear-ripened cheese.</title>
        <authorList>
            <consortium name="US DOE Joint Genome Institute (JGI-PGF)"/>
            <person name="Walter F."/>
            <person name="Albersmeier A."/>
            <person name="Kalinowski J."/>
            <person name="Ruckert C."/>
        </authorList>
    </citation>
    <scope>NUCLEOTIDE SEQUENCE</scope>
    <source>
        <strain evidence="7">CGMCC 1.15794</strain>
    </source>
</reference>
<dbReference type="GO" id="GO:0051287">
    <property type="term" value="F:NAD binding"/>
    <property type="evidence" value="ECO:0007669"/>
    <property type="project" value="InterPro"/>
</dbReference>
<evidence type="ECO:0000256" key="4">
    <source>
        <dbReference type="PIRSR" id="PIRSR000103-1"/>
    </source>
</evidence>
<evidence type="ECO:0000313" key="7">
    <source>
        <dbReference type="EMBL" id="GGH43685.1"/>
    </source>
</evidence>
<dbReference type="Pfam" id="PF03446">
    <property type="entry name" value="NAD_binding_2"/>
    <property type="match status" value="1"/>
</dbReference>
<dbReference type="InterPro" id="IPR006115">
    <property type="entry name" value="6PGDH_NADP-bd"/>
</dbReference>
<evidence type="ECO:0000256" key="3">
    <source>
        <dbReference type="ARBA" id="ARBA00023027"/>
    </source>
</evidence>
<comment type="caution">
    <text evidence="7">The sequence shown here is derived from an EMBL/GenBank/DDBJ whole genome shotgun (WGS) entry which is preliminary data.</text>
</comment>
<dbReference type="InterPro" id="IPR008927">
    <property type="entry name" value="6-PGluconate_DH-like_C_sf"/>
</dbReference>
<keyword evidence="8" id="KW-1185">Reference proteome</keyword>
<sequence>MTTPTIGWIGTGRMGSQLVQRLLNAGYDVTVYNRTAAKAQPLVDAGAKIVSTPAGLADRDIVFTMVSAPKDLAEVTTGPNGLLTDPDHAPRIIADSSTVSVEASETLRAAAAQRGAQLLATPVSGNPSVIAAGKLTVAVSGPREAYEELEPVVNHFGRGVTYVGEGEVARLVKIAHNIMLGVVTQTLAEITVLVEKGGVTRAAFLNFLNDSVMGSVFTRYKTPAFVNLDFTPTFTQVLLQKDFDLGLQAGYELGVPLPVTSVTRNIVAQEVGNGNVDLDFATLLITVAHGAGLELVSENADVSDGLEAPDEATA</sequence>
<feature type="domain" description="6-phosphogluconate dehydrogenase NADP-binding" evidence="5">
    <location>
        <begin position="5"/>
        <end position="164"/>
    </location>
</feature>
<dbReference type="PIRSF" id="PIRSF000103">
    <property type="entry name" value="HIBADH"/>
    <property type="match status" value="1"/>
</dbReference>
<dbReference type="SUPFAM" id="SSF51735">
    <property type="entry name" value="NAD(P)-binding Rossmann-fold domains"/>
    <property type="match status" value="1"/>
</dbReference>
<organism evidence="7 8">
    <name type="scientific">Microbacterium album</name>
    <dbReference type="NCBI Taxonomy" id="2053191"/>
    <lineage>
        <taxon>Bacteria</taxon>
        <taxon>Bacillati</taxon>
        <taxon>Actinomycetota</taxon>
        <taxon>Actinomycetes</taxon>
        <taxon>Micrococcales</taxon>
        <taxon>Microbacteriaceae</taxon>
        <taxon>Microbacterium</taxon>
    </lineage>
</organism>
<dbReference type="RefSeq" id="WP_188755929.1">
    <property type="nucleotide sequence ID" value="NZ_BMJY01000006.1"/>
</dbReference>